<name>A0A3N4M1L9_9PEZI</name>
<dbReference type="Proteomes" id="UP000267821">
    <property type="component" value="Unassembled WGS sequence"/>
</dbReference>
<protein>
    <submittedName>
        <fullName evidence="2">Uncharacterized protein</fullName>
    </submittedName>
</protein>
<dbReference type="AlphaFoldDB" id="A0A3N4M1L9"/>
<keyword evidence="3" id="KW-1185">Reference proteome</keyword>
<reference evidence="2 3" key="1">
    <citation type="journal article" date="2018" name="Nat. Ecol. Evol.">
        <title>Pezizomycetes genomes reveal the molecular basis of ectomycorrhizal truffle lifestyle.</title>
        <authorList>
            <person name="Murat C."/>
            <person name="Payen T."/>
            <person name="Noel B."/>
            <person name="Kuo A."/>
            <person name="Morin E."/>
            <person name="Chen J."/>
            <person name="Kohler A."/>
            <person name="Krizsan K."/>
            <person name="Balestrini R."/>
            <person name="Da Silva C."/>
            <person name="Montanini B."/>
            <person name="Hainaut M."/>
            <person name="Levati E."/>
            <person name="Barry K.W."/>
            <person name="Belfiori B."/>
            <person name="Cichocki N."/>
            <person name="Clum A."/>
            <person name="Dockter R.B."/>
            <person name="Fauchery L."/>
            <person name="Guy J."/>
            <person name="Iotti M."/>
            <person name="Le Tacon F."/>
            <person name="Lindquist E.A."/>
            <person name="Lipzen A."/>
            <person name="Malagnac F."/>
            <person name="Mello A."/>
            <person name="Molinier V."/>
            <person name="Miyauchi S."/>
            <person name="Poulain J."/>
            <person name="Riccioni C."/>
            <person name="Rubini A."/>
            <person name="Sitrit Y."/>
            <person name="Splivallo R."/>
            <person name="Traeger S."/>
            <person name="Wang M."/>
            <person name="Zifcakova L."/>
            <person name="Wipf D."/>
            <person name="Zambonelli A."/>
            <person name="Paolocci F."/>
            <person name="Nowrousian M."/>
            <person name="Ottonello S."/>
            <person name="Baldrian P."/>
            <person name="Spatafora J.W."/>
            <person name="Henrissat B."/>
            <person name="Nagy L.G."/>
            <person name="Aury J.M."/>
            <person name="Wincker P."/>
            <person name="Grigoriev I.V."/>
            <person name="Bonfante P."/>
            <person name="Martin F.M."/>
        </authorList>
    </citation>
    <scope>NUCLEOTIDE SEQUENCE [LARGE SCALE GENOMIC DNA]</scope>
    <source>
        <strain evidence="2 3">ATCC MYA-4762</strain>
    </source>
</reference>
<gene>
    <name evidence="2" type="ORF">L211DRAFT_254524</name>
</gene>
<sequence length="327" mass="37134">MVIDSFSAMVMDSLNTLCCFSIKPSRICICILKHLHHTPSANSAKYNKGRNRSMGDLGQGRGRIRARLQRRHRAQTPSSEHTREAQLQRRSGRVGHESGGNGGGDDDGDDDDDGRELPAETFSVGKGKKGDRDPSPQSVRRSRQRELRHQPSSENLLSFMNPNKSDYELVVEVERRELNTMTHTKKVSKGNGLSTGQERREMNTVSLTDSLYNDLSKQEQCILNEHITQSSLPQMKTHIATDIRTRIILWEMKEPLKKVPIGYAHANGNIIPSQGDQGELWATERHLQIQREQWIKERVNSVRLSTMLERTEEEENVEAMGRISSLR</sequence>
<accession>A0A3N4M1L9</accession>
<dbReference type="InParanoid" id="A0A3N4M1L9"/>
<evidence type="ECO:0000313" key="2">
    <source>
        <dbReference type="EMBL" id="RPB29064.1"/>
    </source>
</evidence>
<feature type="compositionally biased region" description="Acidic residues" evidence="1">
    <location>
        <begin position="104"/>
        <end position="114"/>
    </location>
</feature>
<feature type="region of interest" description="Disordered" evidence="1">
    <location>
        <begin position="40"/>
        <end position="161"/>
    </location>
</feature>
<feature type="compositionally biased region" description="Polar residues" evidence="1">
    <location>
        <begin position="152"/>
        <end position="161"/>
    </location>
</feature>
<evidence type="ECO:0000256" key="1">
    <source>
        <dbReference type="SAM" id="MobiDB-lite"/>
    </source>
</evidence>
<dbReference type="EMBL" id="ML121528">
    <property type="protein sequence ID" value="RPB29064.1"/>
    <property type="molecule type" value="Genomic_DNA"/>
</dbReference>
<feature type="compositionally biased region" description="Basic residues" evidence="1">
    <location>
        <begin position="62"/>
        <end position="74"/>
    </location>
</feature>
<evidence type="ECO:0000313" key="3">
    <source>
        <dbReference type="Proteomes" id="UP000267821"/>
    </source>
</evidence>
<dbReference type="OrthoDB" id="10347574at2759"/>
<proteinExistence type="predicted"/>
<organism evidence="2 3">
    <name type="scientific">Terfezia boudieri ATCC MYA-4762</name>
    <dbReference type="NCBI Taxonomy" id="1051890"/>
    <lineage>
        <taxon>Eukaryota</taxon>
        <taxon>Fungi</taxon>
        <taxon>Dikarya</taxon>
        <taxon>Ascomycota</taxon>
        <taxon>Pezizomycotina</taxon>
        <taxon>Pezizomycetes</taxon>
        <taxon>Pezizales</taxon>
        <taxon>Pezizaceae</taxon>
        <taxon>Terfezia</taxon>
    </lineage>
</organism>